<protein>
    <recommendedName>
        <fullName evidence="1">Guanylate cyclase domain-containing protein</fullName>
    </recommendedName>
</protein>
<dbReference type="Gene3D" id="3.30.70.1230">
    <property type="entry name" value="Nucleotide cyclase"/>
    <property type="match status" value="1"/>
</dbReference>
<evidence type="ECO:0000313" key="2">
    <source>
        <dbReference type="EMBL" id="GLS72057.1"/>
    </source>
</evidence>
<dbReference type="EMBL" id="BSPL01000019">
    <property type="protein sequence ID" value="GLS72057.1"/>
    <property type="molecule type" value="Genomic_DNA"/>
</dbReference>
<dbReference type="PANTHER" id="PTHR43081">
    <property type="entry name" value="ADENYLATE CYCLASE, TERMINAL-DIFFERENTIATION SPECIFIC-RELATED"/>
    <property type="match status" value="1"/>
</dbReference>
<dbReference type="SUPFAM" id="SSF55073">
    <property type="entry name" value="Nucleotide cyclase"/>
    <property type="match status" value="1"/>
</dbReference>
<dbReference type="Pfam" id="PF00211">
    <property type="entry name" value="Guanylate_cyc"/>
    <property type="match status" value="1"/>
</dbReference>
<proteinExistence type="predicted"/>
<accession>A0AA37WUA2</accession>
<evidence type="ECO:0000313" key="3">
    <source>
        <dbReference type="Proteomes" id="UP001157440"/>
    </source>
</evidence>
<feature type="domain" description="Guanylate cyclase" evidence="1">
    <location>
        <begin position="18"/>
        <end position="93"/>
    </location>
</feature>
<dbReference type="GO" id="GO:0006171">
    <property type="term" value="P:cAMP biosynthetic process"/>
    <property type="evidence" value="ECO:0007669"/>
    <property type="project" value="TreeGrafter"/>
</dbReference>
<dbReference type="Proteomes" id="UP001157440">
    <property type="component" value="Unassembled WGS sequence"/>
</dbReference>
<dbReference type="InterPro" id="IPR029787">
    <property type="entry name" value="Nucleotide_cyclase"/>
</dbReference>
<dbReference type="GO" id="GO:0035556">
    <property type="term" value="P:intracellular signal transduction"/>
    <property type="evidence" value="ECO:0007669"/>
    <property type="project" value="InterPro"/>
</dbReference>
<dbReference type="GO" id="GO:0004016">
    <property type="term" value="F:adenylate cyclase activity"/>
    <property type="evidence" value="ECO:0007669"/>
    <property type="project" value="UniProtKB-ARBA"/>
</dbReference>
<dbReference type="PANTHER" id="PTHR43081:SF20">
    <property type="entry name" value="TWO-COMPONENT RESPONSE REGULATOR"/>
    <property type="match status" value="1"/>
</dbReference>
<gene>
    <name evidence="2" type="ORF">GCM10007890_40700</name>
</gene>
<comment type="caution">
    <text evidence="2">The sequence shown here is derived from an EMBL/GenBank/DDBJ whole genome shotgun (WGS) entry which is preliminary data.</text>
</comment>
<organism evidence="2 3">
    <name type="scientific">Methylobacterium tardum</name>
    <dbReference type="NCBI Taxonomy" id="374432"/>
    <lineage>
        <taxon>Bacteria</taxon>
        <taxon>Pseudomonadati</taxon>
        <taxon>Pseudomonadota</taxon>
        <taxon>Alphaproteobacteria</taxon>
        <taxon>Hyphomicrobiales</taxon>
        <taxon>Methylobacteriaceae</taxon>
        <taxon>Methylobacterium</taxon>
    </lineage>
</organism>
<dbReference type="AlphaFoldDB" id="A0AA37WUA2"/>
<dbReference type="InterPro" id="IPR001054">
    <property type="entry name" value="A/G_cyclase"/>
</dbReference>
<evidence type="ECO:0000259" key="1">
    <source>
        <dbReference type="PROSITE" id="PS50125"/>
    </source>
</evidence>
<sequence>MDRAGDDSVLDGQRVEVVVVFDDLRGFTPFSARCEPTVVMDVLSEYHAVIGAAVNRHGATLVSLAGDGVMILVNAPVVCREPALRAARMVIEM</sequence>
<dbReference type="CDD" id="cd07302">
    <property type="entry name" value="CHD"/>
    <property type="match status" value="1"/>
</dbReference>
<keyword evidence="3" id="KW-1185">Reference proteome</keyword>
<reference evidence="3" key="1">
    <citation type="journal article" date="2019" name="Int. J. Syst. Evol. Microbiol.">
        <title>The Global Catalogue of Microorganisms (GCM) 10K type strain sequencing project: providing services to taxonomists for standard genome sequencing and annotation.</title>
        <authorList>
            <consortium name="The Broad Institute Genomics Platform"/>
            <consortium name="The Broad Institute Genome Sequencing Center for Infectious Disease"/>
            <person name="Wu L."/>
            <person name="Ma J."/>
        </authorList>
    </citation>
    <scope>NUCLEOTIDE SEQUENCE [LARGE SCALE GENOMIC DNA]</scope>
    <source>
        <strain evidence="3">NBRC 103632</strain>
    </source>
</reference>
<name>A0AA37WUA2_9HYPH</name>
<dbReference type="InterPro" id="IPR050697">
    <property type="entry name" value="Adenylyl/Guanylyl_Cyclase_3/4"/>
</dbReference>
<dbReference type="PROSITE" id="PS50125">
    <property type="entry name" value="GUANYLATE_CYCLASE_2"/>
    <property type="match status" value="1"/>
</dbReference>